<dbReference type="PANTHER" id="PTHR23345">
    <property type="entry name" value="VITELLOGENIN-RELATED"/>
    <property type="match status" value="1"/>
</dbReference>
<keyword evidence="5" id="KW-0445">Lipid transport</keyword>
<dbReference type="Gene3D" id="1.25.10.20">
    <property type="entry name" value="Vitellinogen, superhelical"/>
    <property type="match status" value="1"/>
</dbReference>
<comment type="caution">
    <text evidence="7">Lacks conserved residue(s) required for the propagation of feature annotation.</text>
</comment>
<protein>
    <recommendedName>
        <fullName evidence="13">Apolipophorin</fullName>
    </recommendedName>
</protein>
<dbReference type="PANTHER" id="PTHR23345:SF36">
    <property type="entry name" value="APOLIPOPHORINS"/>
    <property type="match status" value="1"/>
</dbReference>
<dbReference type="InterPro" id="IPR011030">
    <property type="entry name" value="Lipovitellin_superhlx_dom"/>
</dbReference>
<dbReference type="EMBL" id="JBEUOH010000027">
    <property type="protein sequence ID" value="KAL0859682.1"/>
    <property type="molecule type" value="Genomic_DNA"/>
</dbReference>
<evidence type="ECO:0000256" key="7">
    <source>
        <dbReference type="PROSITE-ProRule" id="PRU00557"/>
    </source>
</evidence>
<proteinExistence type="predicted"/>
<keyword evidence="2" id="KW-0813">Transport</keyword>
<dbReference type="SMART" id="SM00216">
    <property type="entry name" value="VWD"/>
    <property type="match status" value="1"/>
</dbReference>
<keyword evidence="4 8" id="KW-0732">Signal</keyword>
<evidence type="ECO:0000259" key="10">
    <source>
        <dbReference type="PROSITE" id="PS51233"/>
    </source>
</evidence>
<dbReference type="InterPro" id="IPR050733">
    <property type="entry name" value="Vitellogenin/Apolipophorin"/>
</dbReference>
<dbReference type="InterPro" id="IPR015255">
    <property type="entry name" value="Vitellinogen_open_b-sht"/>
</dbReference>
<keyword evidence="3" id="KW-0964">Secreted</keyword>
<dbReference type="SUPFAM" id="SSF56968">
    <property type="entry name" value="Lipovitellin-phosvitin complex, beta-sheet shell regions"/>
    <property type="match status" value="2"/>
</dbReference>
<dbReference type="InterPro" id="IPR015816">
    <property type="entry name" value="Vitellinogen_b-sht_N"/>
</dbReference>
<name>A0ABR3H4E8_LOXSC</name>
<evidence type="ECO:0000256" key="1">
    <source>
        <dbReference type="ARBA" id="ARBA00004613"/>
    </source>
</evidence>
<evidence type="ECO:0000259" key="9">
    <source>
        <dbReference type="PROSITE" id="PS51211"/>
    </source>
</evidence>
<evidence type="ECO:0000256" key="8">
    <source>
        <dbReference type="SAM" id="SignalP"/>
    </source>
</evidence>
<dbReference type="SUPFAM" id="SSF58113">
    <property type="entry name" value="Apolipoprotein A-I"/>
    <property type="match status" value="1"/>
</dbReference>
<evidence type="ECO:0000256" key="6">
    <source>
        <dbReference type="ARBA" id="ARBA00023180"/>
    </source>
</evidence>
<keyword evidence="6" id="KW-0325">Glycoprotein</keyword>
<sequence>MGRSILFSVILLVSVLWKPAYTDDKCSLSCKGGSATTFLNGHKYNYGVEGTVSVYLSGADNKETSVKLLGQVTVNSVGDCVNELSVQNLAISGPDGKKYPSPPGIEKPVLFALYDGKTDSEICAEEGDTRRSLNIKRAIISLLQTEQKSSTQTDVFGVCPTEVSSSKEGGAVLVHRSRDLSRCAHREQGKNDMVTAVYNPTAEIKSTQVLQSVLNVESKVNNGVPEKVAANEEYLYKPFSVGENGARAKVHTKLTLTGQGKGAGAASPKCTQRRTIIFENPHGDELGKSNANAVLSAVKETAKAVGSEASSKSAGLFAQLIRIMRNGNKDDLMKVFNQVKGNNVEKRVFLDGLFRAGTGASVEASVNILKQGSLSNIEEEVFYLTLAGARHVNNDAVKAAATLIDRPHSKKLYIGLGALAGVYCREHNCHSGQSTGVAELSQKFGSKLNCKAKDKAAEDEAVFILKGIRNIRHLEDSLVDKVVRCATDNGVKARVRVAALEAYHADPCSAKLKKTALDLMKNRQLDSEIRIKAYLAVIACPCGGSANEIRKLLDNEPVHQVGRFISTSIRHIRASTNPDKKLARLHYGLIRPPAKFNVDDRKYSFYREASFNVDALGVGGNVEQTVIYSQDSFLPRSASLNLTAELFGHSLNILEVGGRQGNLDRVAEHILGPKSLFRTKQPQEIYDELQKTYYDTKKETEAHLSRGRRSVKTEVDNFDKHLKDEAEPYNNELELDLYLKLFGTDALYLSFGDEKSFDFHQFIQKQLQMGDGVLNKLKNFQYELRSHLLFLDAQLAYPTSTGFPLKLDLVGSATARVELSTNVDVRQILKSPQNAKVDVKVVPSSDIEIAGIFLVDADAVATGLKVVTNLHSSTGGHVIAKVLENGNGFDLQLGLPIEKQEILTASHDLVYFTAEKGQPEKHVALKTNADRKDYSGCFDQLSGLLGLTLCGELSVPFSVSGPDAQASISSFFARYPLTGVSKVKLVLEKNDLRGYHVKGVYRVTNDRRNFELLFEAEGSQNRRTQLIGELVANQQERTVILSLESPLKNLYGQASLYTKPSEYALLLKGKMDQAVYYAKAGFSVQGDERRSVFRPVVEYELPEQQGKKSLKVDGEIIRESNPPSTKYTLQGVKIHLPSAKDAIDVNGHYSQAPNGMDLDLKAKQGDYNFLLSGSLKGHDVKVEFQNTLNPVVNFKVNGHFEYGDTIRNDIDLTYGGDLRDPNSRVIFNQLLKSHYESADKFNVITKNKFEVLALPLKVQVDAEADPKKLDIDVKGQYFDKQGKFELEARSQVKKPGDYVVKVAAEFDKQGVEAFAKRDIVNPDKSNFENYIQVKNVGKYELSGVVLHKNKPNDVNVGAIGHLKVTAGGKNEDIKFDVGAIENSKLYSSHAKISYSKGDFLDYLLKITRGANPSGQLKFILKDTIAANGQFKVTDSDGKGNGMVIVDFKKSQRKLKGDVKFVAKEPVFNAEVDLFLNFEKDNNDKIHFTTNTKKTNNLVDSKNKLEYAGKKSEVNVRAEGSLEGKSHANVEVVLPTERCLTLKVDRDITSKDNVYNGHVEVVLADAEKRGGAASKIAYKAKIIDSDVDKGMYHYEGQVDLALKNGKNVQNTFLLKNSQKDGKYDFNFKSDVSGNLIPKPVSLFANVVYNQTSTVLYDNNLQLKGNYGNDYAFEVTDIFQVENKKYIDDMTVSVRLPFEKAHDIKFVSNVLFLEPENKDHTEYTIVEYVQVNAELYKIEASGKFGVKDGYGKAKVVVPHNDPFILEGNYKTDLEGDKKQVNAEVKSQYGKGKSASLALEAASAHQEYNLKIKGNAPQNEKLKKLEFSVLTKSPTPESVSAVVIVDADGRVYKSESLVVYSKANPIVDLKYTSPSVPKGSRVYIKGTSLSSTQGKLELKVENVRDVNLDAVSEGIVQKDNVAFKLVANSEKFNMKNYKVDISSKDAGNGKRLEFHAENDGKNVFTGSTSFISKQEGPKTIIEGSGSVKVREDQKSANFKYIRTVLTEGNEQGVETFLNVAIGERSYVAESRVTNLEYKTSYVYCEEKKQCANAEFHSKLNVNKPGVVQHVVNVVFDLRKLGIAPEFGLEINSEMSENKLPQYSLDLHVNKEEKKYHLQVYSRPTYGRFPAGITVTLPHRVIALEGLVVYPTDKALPFPIKGELFLHPDKNKPAQKSGARFVFDVTGDEKTHAALAEFGFSHPKLGKEAVVKVKANLALPEKNSFKYESSASVSHPTLGGNRESKIYFEVNPVHVKLYVETPLVKVIDVEGSATVKENLQQGDVRFSLLEGKPVAVHAVIKDFQYYEFTTEYSEEADRKLSIVGHLQPEKRVDISADLILGGEKKNIVHGALFLQDNLVKSEYGITKENFNYFVNAFKNDLLNLEKRVKQLGDKASDDFKATLQKVKPTLEELSQAYQKDIEKLYQEIANDKVLKEISEALDFVVKYLAKIIDDVVRTTAPLFEQINKTITETVKKIEELYVKQVEPQIKQLYATAGAILKEFFDGLLDVVAHFAAIVTDFFEKHKAELQELTNTLAEIFKDLTRLVVAQLKELRAKSAVFFENLTKQIKELPIFDMIKEKYQELTVPDVILDFGLQLHNTIQSLLPTPETKEFSSAVYRYLEKKRLHEKIDENAELRVLYQKFTKAFTSLVQFVRVQLGQLGVVPSFAAVNPFALFSGPSASGPVGFGGNPPAFSLFNLLLNGDIEDPHHVLRDYRLRSLNPLDEYPAKLRAIIVNGQHIFTFDGRHLTFPGTCRYVLAHDYVDRNFTLVMQLANGAPKAIGLVDKSGKTVEIKDNGQVALDGQAHGFPVIEEDVFAFREPAGRVGIGSKYGVMVFCTPKLEGCYVEISGFYLGKLRGLLGDGNNEPFDDFRLPNGKIATSESEFGNAYRLASSCPQAKTPEHSHHQLHGPMPAACEQVFGGTSPLKPLSLLLDVAPFRQACVHAATGADALQQACELGKGYAALAVSGLLPAVVPSVCVQCKDADKPKNIGDSYELRLPNKQADIVVTFETTVSNEKNFKSVVVPLVSQLVDNLKSKKIADIKVYLVGITPKMPYPILYDTDLKLKNAKVKFDDKSRYQKTPTLKTGCDKADKAIEVATNLVDVLRVQLGLTNVVAAYQSVLQLPLRPGAVKHTVNVVGEKCMSQFFLVEAARSLVFSTLFDEIAYTHSLVAVTDDLKIGNGKNAAQIVGFTEHSVLLLGDKKFGKDSETLRSTLEKPDDSCIDFVESTGGFVFSANNFLALNAGEQKQYLQTAAGAITQRMLSEALTQECTCAYADPFRARSVCVNKARKEVARRRK</sequence>
<keyword evidence="12" id="KW-1185">Reference proteome</keyword>
<comment type="caution">
    <text evidence="11">The sequence shown here is derived from an EMBL/GenBank/DDBJ whole genome shotgun (WGS) entry which is preliminary data.</text>
</comment>
<feature type="domain" description="Vitellogenin" evidence="9">
    <location>
        <begin position="38"/>
        <end position="638"/>
    </location>
</feature>
<evidence type="ECO:0000256" key="4">
    <source>
        <dbReference type="ARBA" id="ARBA00022729"/>
    </source>
</evidence>
<dbReference type="Pfam" id="PF00094">
    <property type="entry name" value="VWD"/>
    <property type="match status" value="1"/>
</dbReference>
<dbReference type="InterPro" id="IPR009454">
    <property type="entry name" value="Lipid_transpt_open_b-sht"/>
</dbReference>
<dbReference type="PROSITE" id="PS51233">
    <property type="entry name" value="VWFD"/>
    <property type="match status" value="1"/>
</dbReference>
<organism evidence="11 12">
    <name type="scientific">Loxostege sticticalis</name>
    <name type="common">Beet webworm moth</name>
    <dbReference type="NCBI Taxonomy" id="481309"/>
    <lineage>
        <taxon>Eukaryota</taxon>
        <taxon>Metazoa</taxon>
        <taxon>Ecdysozoa</taxon>
        <taxon>Arthropoda</taxon>
        <taxon>Hexapoda</taxon>
        <taxon>Insecta</taxon>
        <taxon>Pterygota</taxon>
        <taxon>Neoptera</taxon>
        <taxon>Endopterygota</taxon>
        <taxon>Lepidoptera</taxon>
        <taxon>Glossata</taxon>
        <taxon>Ditrysia</taxon>
        <taxon>Pyraloidea</taxon>
        <taxon>Crambidae</taxon>
        <taxon>Pyraustinae</taxon>
        <taxon>Loxostege</taxon>
    </lineage>
</organism>
<dbReference type="Proteomes" id="UP001549920">
    <property type="component" value="Unassembled WGS sequence"/>
</dbReference>
<dbReference type="Gene3D" id="2.20.80.10">
    <property type="entry name" value="Lipovitellin-phosvitin complex, chain A, domain 4"/>
    <property type="match status" value="1"/>
</dbReference>
<dbReference type="Gene3D" id="2.20.50.20">
    <property type="entry name" value="Lipovitellin. Chain A, domain 3"/>
    <property type="match status" value="1"/>
</dbReference>
<dbReference type="SUPFAM" id="SSF48431">
    <property type="entry name" value="Lipovitellin-phosvitin complex, superhelical domain"/>
    <property type="match status" value="1"/>
</dbReference>
<evidence type="ECO:0008006" key="13">
    <source>
        <dbReference type="Google" id="ProtNLM"/>
    </source>
</evidence>
<evidence type="ECO:0000313" key="11">
    <source>
        <dbReference type="EMBL" id="KAL0859682.1"/>
    </source>
</evidence>
<reference evidence="11 12" key="1">
    <citation type="submission" date="2024-06" db="EMBL/GenBank/DDBJ databases">
        <title>A chromosome-level genome assembly of beet webworm, Loxostege sticticalis.</title>
        <authorList>
            <person name="Zhang Y."/>
        </authorList>
    </citation>
    <scope>NUCLEOTIDE SEQUENCE [LARGE SCALE GENOMIC DNA]</scope>
    <source>
        <strain evidence="11">AQ026</strain>
        <tissue evidence="11">Whole body</tissue>
    </source>
</reference>
<dbReference type="PROSITE" id="PS51211">
    <property type="entry name" value="VITELLOGENIN"/>
    <property type="match status" value="1"/>
</dbReference>
<dbReference type="Pfam" id="PF01347">
    <property type="entry name" value="Vitellogenin_N"/>
    <property type="match status" value="1"/>
</dbReference>
<comment type="subcellular location">
    <subcellularLocation>
        <location evidence="1">Secreted</location>
    </subcellularLocation>
</comment>
<dbReference type="InterPro" id="IPR015817">
    <property type="entry name" value="Vitellinogen_open_b-sht_sub1"/>
</dbReference>
<dbReference type="InterPro" id="IPR001846">
    <property type="entry name" value="VWF_type-D"/>
</dbReference>
<dbReference type="SMART" id="SM00638">
    <property type="entry name" value="LPD_N"/>
    <property type="match status" value="1"/>
</dbReference>
<dbReference type="InterPro" id="IPR001747">
    <property type="entry name" value="Vitellogenin_N"/>
</dbReference>
<evidence type="ECO:0000256" key="5">
    <source>
        <dbReference type="ARBA" id="ARBA00023055"/>
    </source>
</evidence>
<evidence type="ECO:0000256" key="3">
    <source>
        <dbReference type="ARBA" id="ARBA00022525"/>
    </source>
</evidence>
<dbReference type="Gene3D" id="2.30.230.10">
    <property type="entry name" value="Lipovitellin, beta-sheet shell regions, chain A"/>
    <property type="match status" value="1"/>
</dbReference>
<evidence type="ECO:0000313" key="12">
    <source>
        <dbReference type="Proteomes" id="UP001549920"/>
    </source>
</evidence>
<feature type="chain" id="PRO_5047128968" description="Apolipophorin" evidence="8">
    <location>
        <begin position="23"/>
        <end position="3296"/>
    </location>
</feature>
<gene>
    <name evidence="11" type="ORF">ABMA27_010798</name>
</gene>
<feature type="signal peptide" evidence="8">
    <location>
        <begin position="1"/>
        <end position="22"/>
    </location>
</feature>
<dbReference type="SMART" id="SM01169">
    <property type="entry name" value="DUF1943"/>
    <property type="match status" value="1"/>
</dbReference>
<feature type="domain" description="VWFD" evidence="10">
    <location>
        <begin position="2727"/>
        <end position="2893"/>
    </location>
</feature>
<dbReference type="Pfam" id="PF06448">
    <property type="entry name" value="DUF1081"/>
    <property type="match status" value="1"/>
</dbReference>
<evidence type="ECO:0000256" key="2">
    <source>
        <dbReference type="ARBA" id="ARBA00022448"/>
    </source>
</evidence>
<accession>A0ABR3H4E8</accession>
<dbReference type="InterPro" id="IPR015819">
    <property type="entry name" value="Lipid_transp_b-sht_shell"/>
</dbReference>
<dbReference type="Pfam" id="PF09172">
    <property type="entry name" value="Vit_open_b-sht"/>
    <property type="match status" value="1"/>
</dbReference>